<keyword evidence="4" id="KW-1185">Reference proteome</keyword>
<feature type="region of interest" description="Disordered" evidence="1">
    <location>
        <begin position="29"/>
        <end position="66"/>
    </location>
</feature>
<evidence type="ECO:0000313" key="3">
    <source>
        <dbReference type="EMBL" id="KQC84870.1"/>
    </source>
</evidence>
<feature type="chain" id="PRO_5043711079" description="DUF5057 domain-containing protein" evidence="2">
    <location>
        <begin position="29"/>
        <end position="781"/>
    </location>
</feature>
<evidence type="ECO:0000256" key="2">
    <source>
        <dbReference type="SAM" id="SignalP"/>
    </source>
</evidence>
<evidence type="ECO:0008006" key="5">
    <source>
        <dbReference type="Google" id="ProtNLM"/>
    </source>
</evidence>
<organism evidence="3 4">
    <name type="scientific">Butyribacter intestini</name>
    <dbReference type="NCBI Taxonomy" id="1703332"/>
    <lineage>
        <taxon>Bacteria</taxon>
        <taxon>Bacillati</taxon>
        <taxon>Bacillota</taxon>
        <taxon>Clostridia</taxon>
        <taxon>Lachnospirales</taxon>
        <taxon>Lachnospiraceae</taxon>
        <taxon>Butyribacter</taxon>
    </lineage>
</organism>
<accession>A0AAW3JQY0</accession>
<dbReference type="InterPro" id="IPR043751">
    <property type="entry name" value="DUF5696"/>
</dbReference>
<keyword evidence="2" id="KW-0732">Signal</keyword>
<sequence>MAKNKKKIIAIVSALALLVAAVPVMSHATGVDSDNDATSTSDATSSTDASSQKKEEENKNKIKSDGEVVQDGAVGKVDKSKWITLKDYKLVAENDTYKMFLYEPRLSIMLQNKKTGKIMESTLSDEKDDGNSNSVWNGYMKSGIVINAIKDAKNTYQVDLINNQNTINVNKESDGFTADIYFDEYQFGLSVNVKLDGEDVVVSVPDKSIKEDADGIYISTISLFPLMGYTYLDDEEGYMLIPDGNGALINLDNKEGRYTTGFSQNIYGSDAGFDDSEVKTYLWDKIDMVEDANEVIAPIFGMAHTKQQLGYIAVVESGDKRASIEAHPNGVMVNYNRCFAKFKLRDIYVQPLNNSNSGTVTKAEEKRTHMDMTVRYMMLSGDDANYSAMAAKYRNYLLDNGLVTKKDDSYNTRVDFLGTDREEFLVGTRAVTMTTTENISDIFGELKKNGVASLISMYKGWQKGGLYNVPVTKYKADRHIGGTGKLTKLIKDSAKDNYQLYLYNDALRLNPSTNKLTYDMIKQVNKRTFKEEEKKEVYDTFYYLTPSKANEDLSELVSSYTDDGVKNLAIAGLSNTIFSYSLKGKFYTRNDTANDNTKLIGDVAKKTNLVLEQPVSYLWKDTNAFLDMPLGSSDYMYVDEEIPFLSMVLKGIIPMYSNYVNFEANKQEFLLQMVEAGVYPSFYVTYENSSDLIYTNSSDLYSTEYKTYKDTIVKYDKDLRKLNEVTKGSVIKKHEKLNNGVTVVTYDNGTKIYVNYTSVSRTVDGVKVGAMSYSYKAGETE</sequence>
<feature type="compositionally biased region" description="Low complexity" evidence="1">
    <location>
        <begin position="36"/>
        <end position="50"/>
    </location>
</feature>
<evidence type="ECO:0000313" key="4">
    <source>
        <dbReference type="Proteomes" id="UP000050833"/>
    </source>
</evidence>
<dbReference type="RefSeq" id="WP_055944077.1">
    <property type="nucleotide sequence ID" value="NZ_LLKB01000005.1"/>
</dbReference>
<feature type="compositionally biased region" description="Basic and acidic residues" evidence="1">
    <location>
        <begin position="51"/>
        <end position="66"/>
    </location>
</feature>
<dbReference type="AlphaFoldDB" id="A0AAW3JQY0"/>
<dbReference type="Proteomes" id="UP000050833">
    <property type="component" value="Unassembled WGS sequence"/>
</dbReference>
<evidence type="ECO:0000256" key="1">
    <source>
        <dbReference type="SAM" id="MobiDB-lite"/>
    </source>
</evidence>
<comment type="caution">
    <text evidence="3">The sequence shown here is derived from an EMBL/GenBank/DDBJ whole genome shotgun (WGS) entry which is preliminary data.</text>
</comment>
<dbReference type="Pfam" id="PF18952">
    <property type="entry name" value="DUF5696"/>
    <property type="match status" value="1"/>
</dbReference>
<reference evidence="3 4" key="1">
    <citation type="submission" date="2015-10" db="EMBL/GenBank/DDBJ databases">
        <title>Butyribacter intestini gen. nov., sp. nov., a butyric acid-producing bacterium of the family Lachnospiraceae isolated from the human faeces.</title>
        <authorList>
            <person name="Zou Y."/>
            <person name="Xue W."/>
            <person name="Luo G."/>
            <person name="Lv M."/>
        </authorList>
    </citation>
    <scope>NUCLEOTIDE SEQUENCE [LARGE SCALE GENOMIC DNA]</scope>
    <source>
        <strain evidence="3 4">TF01-11</strain>
    </source>
</reference>
<name>A0AAW3JQY0_9FIRM</name>
<gene>
    <name evidence="3" type="ORF">APZ18_09115</name>
</gene>
<proteinExistence type="predicted"/>
<protein>
    <recommendedName>
        <fullName evidence="5">DUF5057 domain-containing protein</fullName>
    </recommendedName>
</protein>
<feature type="signal peptide" evidence="2">
    <location>
        <begin position="1"/>
        <end position="28"/>
    </location>
</feature>
<dbReference type="EMBL" id="LLKB01000005">
    <property type="protein sequence ID" value="KQC84870.1"/>
    <property type="molecule type" value="Genomic_DNA"/>
</dbReference>